<evidence type="ECO:0000313" key="2">
    <source>
        <dbReference type="Proteomes" id="UP000708208"/>
    </source>
</evidence>
<protein>
    <submittedName>
        <fullName evidence="1">Uncharacterized protein</fullName>
    </submittedName>
</protein>
<organism evidence="1 2">
    <name type="scientific">Allacma fusca</name>
    <dbReference type="NCBI Taxonomy" id="39272"/>
    <lineage>
        <taxon>Eukaryota</taxon>
        <taxon>Metazoa</taxon>
        <taxon>Ecdysozoa</taxon>
        <taxon>Arthropoda</taxon>
        <taxon>Hexapoda</taxon>
        <taxon>Collembola</taxon>
        <taxon>Symphypleona</taxon>
        <taxon>Sminthuridae</taxon>
        <taxon>Allacma</taxon>
    </lineage>
</organism>
<proteinExistence type="predicted"/>
<keyword evidence="2" id="KW-1185">Reference proteome</keyword>
<sequence>MSLELVFCMTAKELRQDFKPFTMWKALSRVVPTQT</sequence>
<name>A0A8J2PGT2_9HEXA</name>
<reference evidence="1" key="1">
    <citation type="submission" date="2021-06" db="EMBL/GenBank/DDBJ databases">
        <authorList>
            <person name="Hodson N. C."/>
            <person name="Mongue J. A."/>
            <person name="Jaron S. K."/>
        </authorList>
    </citation>
    <scope>NUCLEOTIDE SEQUENCE</scope>
</reference>
<accession>A0A8J2PGT2</accession>
<comment type="caution">
    <text evidence="1">The sequence shown here is derived from an EMBL/GenBank/DDBJ whole genome shotgun (WGS) entry which is preliminary data.</text>
</comment>
<evidence type="ECO:0000313" key="1">
    <source>
        <dbReference type="EMBL" id="CAG7829273.1"/>
    </source>
</evidence>
<feature type="non-terminal residue" evidence="1">
    <location>
        <position position="1"/>
    </location>
</feature>
<dbReference type="EMBL" id="CAJVCH010550763">
    <property type="protein sequence ID" value="CAG7829273.1"/>
    <property type="molecule type" value="Genomic_DNA"/>
</dbReference>
<dbReference type="Proteomes" id="UP000708208">
    <property type="component" value="Unassembled WGS sequence"/>
</dbReference>
<dbReference type="AlphaFoldDB" id="A0A8J2PGT2"/>
<gene>
    <name evidence="1" type="ORF">AFUS01_LOCUS39146</name>
</gene>